<keyword evidence="1" id="KW-0472">Membrane</keyword>
<keyword evidence="1" id="KW-0812">Transmembrane</keyword>
<accession>A0A0N4U3R6</accession>
<proteinExistence type="predicted"/>
<evidence type="ECO:0000313" key="4">
    <source>
        <dbReference type="Proteomes" id="UP000274756"/>
    </source>
</evidence>
<reference evidence="5" key="1">
    <citation type="submission" date="2017-02" db="UniProtKB">
        <authorList>
            <consortium name="WormBaseParasite"/>
        </authorList>
    </citation>
    <scope>IDENTIFICATION</scope>
</reference>
<dbReference type="SUPFAM" id="SSF81321">
    <property type="entry name" value="Family A G protein-coupled receptor-like"/>
    <property type="match status" value="1"/>
</dbReference>
<keyword evidence="4" id="KW-1185">Reference proteome</keyword>
<protein>
    <submittedName>
        <fullName evidence="5">G_PROTEIN_RECEP_F1_2 domain-containing protein</fullName>
    </submittedName>
</protein>
<dbReference type="Proteomes" id="UP000038040">
    <property type="component" value="Unplaced"/>
</dbReference>
<feature type="transmembrane region" description="Helical" evidence="1">
    <location>
        <begin position="100"/>
        <end position="125"/>
    </location>
</feature>
<dbReference type="PANTHER" id="PTHR46641">
    <property type="entry name" value="FMRFAMIDE RECEPTOR-RELATED"/>
    <property type="match status" value="1"/>
</dbReference>
<evidence type="ECO:0000313" key="5">
    <source>
        <dbReference type="WBParaSite" id="DME_0000137701-mRNA-1"/>
    </source>
</evidence>
<dbReference type="STRING" id="318479.A0A0N4U3R6"/>
<dbReference type="WBParaSite" id="DME_0000137701-mRNA-1">
    <property type="protein sequence ID" value="DME_0000137701-mRNA-1"/>
    <property type="gene ID" value="DME_0000137701"/>
</dbReference>
<dbReference type="Gene3D" id="1.20.1070.10">
    <property type="entry name" value="Rhodopsin 7-helix transmembrane proteins"/>
    <property type="match status" value="1"/>
</dbReference>
<dbReference type="AlphaFoldDB" id="A0A0N4U3R6"/>
<keyword evidence="1" id="KW-1133">Transmembrane helix</keyword>
<gene>
    <name evidence="2" type="ORF">DME_LOCUS5737</name>
</gene>
<evidence type="ECO:0000313" key="3">
    <source>
        <dbReference type="Proteomes" id="UP000038040"/>
    </source>
</evidence>
<reference evidence="2 4" key="2">
    <citation type="submission" date="2018-11" db="EMBL/GenBank/DDBJ databases">
        <authorList>
            <consortium name="Pathogen Informatics"/>
        </authorList>
    </citation>
    <scope>NUCLEOTIDE SEQUENCE [LARGE SCALE GENOMIC DNA]</scope>
</reference>
<name>A0A0N4U3R6_DRAME</name>
<sequence length="179" mass="19803">MQTSTSSTTSSVIIRNRLDNISVDGNYLSKTLSTVSSNLLSISLVSSSQSSSLLTVSNSDNGNGNFMSSDEDFDIPEWCNILSANCECHIAYQFYEYDEVILLGLVTLPIVIFGLLANLTSVRIFTHRLMFSSSINWYLAVLSCSDTLILFSAFFVLSLPRIGEYSKLWSATSLRYGKN</sequence>
<feature type="transmembrane region" description="Helical" evidence="1">
    <location>
        <begin position="137"/>
        <end position="159"/>
    </location>
</feature>
<dbReference type="PANTHER" id="PTHR46641:SF1">
    <property type="entry name" value="G-PROTEIN COUPLED RECEPTORS FAMILY 1 PROFILE DOMAIN-CONTAINING PROTEIN"/>
    <property type="match status" value="1"/>
</dbReference>
<dbReference type="Proteomes" id="UP000274756">
    <property type="component" value="Unassembled WGS sequence"/>
</dbReference>
<dbReference type="InterPro" id="IPR052954">
    <property type="entry name" value="GPCR-Ligand_Int"/>
</dbReference>
<evidence type="ECO:0000313" key="2">
    <source>
        <dbReference type="EMBL" id="VDN55764.1"/>
    </source>
</evidence>
<dbReference type="OrthoDB" id="5832786at2759"/>
<dbReference type="EMBL" id="UYYG01001153">
    <property type="protein sequence ID" value="VDN55764.1"/>
    <property type="molecule type" value="Genomic_DNA"/>
</dbReference>
<evidence type="ECO:0000256" key="1">
    <source>
        <dbReference type="SAM" id="Phobius"/>
    </source>
</evidence>
<organism evidence="3 5">
    <name type="scientific">Dracunculus medinensis</name>
    <name type="common">Guinea worm</name>
    <dbReference type="NCBI Taxonomy" id="318479"/>
    <lineage>
        <taxon>Eukaryota</taxon>
        <taxon>Metazoa</taxon>
        <taxon>Ecdysozoa</taxon>
        <taxon>Nematoda</taxon>
        <taxon>Chromadorea</taxon>
        <taxon>Rhabditida</taxon>
        <taxon>Spirurina</taxon>
        <taxon>Dracunculoidea</taxon>
        <taxon>Dracunculidae</taxon>
        <taxon>Dracunculus</taxon>
    </lineage>
</organism>